<feature type="transmembrane region" description="Helical" evidence="5">
    <location>
        <begin position="148"/>
        <end position="177"/>
    </location>
</feature>
<dbReference type="InterPro" id="IPR019820">
    <property type="entry name" value="Sec-indep_translocase_CS"/>
</dbReference>
<feature type="transmembrane region" description="Helical" evidence="5">
    <location>
        <begin position="212"/>
        <end position="231"/>
    </location>
</feature>
<evidence type="ECO:0000256" key="3">
    <source>
        <dbReference type="ARBA" id="ARBA00022989"/>
    </source>
</evidence>
<dbReference type="PANTHER" id="PTHR30371">
    <property type="entry name" value="SEC-INDEPENDENT PROTEIN TRANSLOCASE PROTEIN TATC"/>
    <property type="match status" value="1"/>
</dbReference>
<dbReference type="AlphaFoldDB" id="A0A072NER7"/>
<keyword evidence="4 5" id="KW-0472">Membrane</keyword>
<keyword evidence="5" id="KW-0813">Transport</keyword>
<evidence type="ECO:0000313" key="6">
    <source>
        <dbReference type="EMBL" id="KEF36041.1"/>
    </source>
</evidence>
<dbReference type="GO" id="GO:0065002">
    <property type="term" value="P:intracellular protein transmembrane transport"/>
    <property type="evidence" value="ECO:0007669"/>
    <property type="project" value="TreeGrafter"/>
</dbReference>
<sequence length="263" mass="30265">MEQDQSMNLVGHLDELRNRIIVTGVAFIIFFIAAFIYVQEIYDFFVRGLDFKLTVLSPTEIVWVYMQIAGIAAIALTIPVLAWQLWLFIRPALKPIEQKVTLSYIPALFILFIAGLCFGYFFIFPIVFDFLLGLAGENMQNMFTIEKYFGFLLRITLPFAILFELPVIVMFLTSLGIIDPVKLSKIRKYAYLVLAIVSAVVTPPDFLSQTLVMIPLCLLYEISIQLSKVVYRKKLKKDRMAKEEFGMLDPEEQELMEKEKTAE</sequence>
<keyword evidence="5" id="KW-1003">Cell membrane</keyword>
<keyword evidence="5" id="KW-0811">Translocation</keyword>
<comment type="function">
    <text evidence="5">Part of the twin-arginine translocation (Tat) system that transports large folded proteins containing a characteristic twin-arginine motif in their signal peptide across membranes.</text>
</comment>
<comment type="subcellular location">
    <subcellularLocation>
        <location evidence="5">Cell membrane</location>
        <topology evidence="5">Multi-pass membrane protein</topology>
    </subcellularLocation>
    <subcellularLocation>
        <location evidence="1">Membrane</location>
        <topology evidence="1">Multi-pass membrane protein</topology>
    </subcellularLocation>
</comment>
<dbReference type="GO" id="GO:0033281">
    <property type="term" value="C:TAT protein transport complex"/>
    <property type="evidence" value="ECO:0007669"/>
    <property type="project" value="UniProtKB-UniRule"/>
</dbReference>
<feature type="transmembrane region" description="Helical" evidence="5">
    <location>
        <begin position="62"/>
        <end position="89"/>
    </location>
</feature>
<comment type="subunit">
    <text evidence="5">Forms a complex with TatA.</text>
</comment>
<dbReference type="PANTHER" id="PTHR30371:SF4">
    <property type="entry name" value="SEC-INDEPENDENT PROTEIN TRANSLOCASE PROTEIN TATCD"/>
    <property type="match status" value="1"/>
</dbReference>
<proteinExistence type="inferred from homology"/>
<dbReference type="Proteomes" id="UP000027936">
    <property type="component" value="Unassembled WGS sequence"/>
</dbReference>
<dbReference type="PRINTS" id="PR01840">
    <property type="entry name" value="TATCFAMILY"/>
</dbReference>
<comment type="similarity">
    <text evidence="5">Belongs to the TatC family.</text>
</comment>
<keyword evidence="5" id="KW-0653">Protein transport</keyword>
<dbReference type="EMBL" id="JJRY01000037">
    <property type="protein sequence ID" value="KEF36041.1"/>
    <property type="molecule type" value="Genomic_DNA"/>
</dbReference>
<evidence type="ECO:0000256" key="5">
    <source>
        <dbReference type="HAMAP-Rule" id="MF_00902"/>
    </source>
</evidence>
<evidence type="ECO:0000256" key="2">
    <source>
        <dbReference type="ARBA" id="ARBA00022692"/>
    </source>
</evidence>
<name>A0A072NER7_SCHAZ</name>
<evidence type="ECO:0000256" key="1">
    <source>
        <dbReference type="ARBA" id="ARBA00004141"/>
    </source>
</evidence>
<dbReference type="PROSITE" id="PS01218">
    <property type="entry name" value="TATC"/>
    <property type="match status" value="1"/>
</dbReference>
<comment type="caution">
    <text evidence="6">The sequence shown here is derived from an EMBL/GenBank/DDBJ whole genome shotgun (WGS) entry which is preliminary data.</text>
</comment>
<dbReference type="NCBIfam" id="TIGR00945">
    <property type="entry name" value="tatC"/>
    <property type="match status" value="1"/>
</dbReference>
<organism evidence="6 7">
    <name type="scientific">Schinkia azotoformans MEV2011</name>
    <dbReference type="NCBI Taxonomy" id="1348973"/>
    <lineage>
        <taxon>Bacteria</taxon>
        <taxon>Bacillati</taxon>
        <taxon>Bacillota</taxon>
        <taxon>Bacilli</taxon>
        <taxon>Bacillales</taxon>
        <taxon>Bacillaceae</taxon>
        <taxon>Calidifontibacillus/Schinkia group</taxon>
        <taxon>Schinkia</taxon>
    </lineage>
</organism>
<feature type="transmembrane region" description="Helical" evidence="5">
    <location>
        <begin position="101"/>
        <end position="128"/>
    </location>
</feature>
<evidence type="ECO:0000256" key="4">
    <source>
        <dbReference type="ARBA" id="ARBA00023136"/>
    </source>
</evidence>
<reference evidence="6 7" key="1">
    <citation type="submission" date="2014-04" db="EMBL/GenBank/DDBJ databases">
        <title>Draft genome sequence of Bacillus azotoformans MEV2011, a (co-) denitrifying strain unable to grow in the presence of oxygen.</title>
        <authorList>
            <person name="Nielsen M."/>
            <person name="Schreiber L."/>
            <person name="Finster K."/>
            <person name="Schramm A."/>
        </authorList>
    </citation>
    <scope>NUCLEOTIDE SEQUENCE [LARGE SCALE GENOMIC DNA]</scope>
    <source>
        <strain evidence="6 7">MEV2011</strain>
    </source>
</reference>
<dbReference type="InterPro" id="IPR002033">
    <property type="entry name" value="TatC"/>
</dbReference>
<protein>
    <recommendedName>
        <fullName evidence="5">Sec-independent protein translocase protein TatC</fullName>
    </recommendedName>
</protein>
<keyword evidence="3 5" id="KW-1133">Transmembrane helix</keyword>
<gene>
    <name evidence="5" type="primary">tatC</name>
    <name evidence="6" type="ORF">M670_04770</name>
</gene>
<feature type="transmembrane region" description="Helical" evidence="5">
    <location>
        <begin position="189"/>
        <end position="206"/>
    </location>
</feature>
<keyword evidence="2 5" id="KW-0812">Transmembrane</keyword>
<feature type="transmembrane region" description="Helical" evidence="5">
    <location>
        <begin position="20"/>
        <end position="42"/>
    </location>
</feature>
<accession>A0A072NER7</accession>
<evidence type="ECO:0000313" key="7">
    <source>
        <dbReference type="Proteomes" id="UP000027936"/>
    </source>
</evidence>
<dbReference type="GO" id="GO:0009977">
    <property type="term" value="F:proton motive force dependent protein transmembrane transporter activity"/>
    <property type="evidence" value="ECO:0007669"/>
    <property type="project" value="TreeGrafter"/>
</dbReference>
<dbReference type="Pfam" id="PF00902">
    <property type="entry name" value="TatC"/>
    <property type="match status" value="1"/>
</dbReference>
<dbReference type="HAMAP" id="MF_00902">
    <property type="entry name" value="TatC"/>
    <property type="match status" value="1"/>
</dbReference>
<dbReference type="PATRIC" id="fig|1348973.3.peg.4641"/>
<dbReference type="GO" id="GO:0043953">
    <property type="term" value="P:protein transport by the Tat complex"/>
    <property type="evidence" value="ECO:0007669"/>
    <property type="project" value="UniProtKB-UniRule"/>
</dbReference>